<dbReference type="AlphaFoldDB" id="A0A839E5P7"/>
<dbReference type="Pfam" id="PF04073">
    <property type="entry name" value="tRNA_edit"/>
    <property type="match status" value="1"/>
</dbReference>
<protein>
    <submittedName>
        <fullName evidence="2">Prolyl-tRNA editing enzyme YbaK/EbsC (Cys-tRNA(Pro) deacylase)</fullName>
    </submittedName>
</protein>
<dbReference type="EMBL" id="JACGWZ010000007">
    <property type="protein sequence ID" value="MBA8827185.1"/>
    <property type="molecule type" value="Genomic_DNA"/>
</dbReference>
<dbReference type="RefSeq" id="WP_182546363.1">
    <property type="nucleotide sequence ID" value="NZ_JACGWZ010000007.1"/>
</dbReference>
<sequence>MAVDWSLAAGTLRVVPAPERPDLLADPVERTIREYGAREGARIGVAEIEPEFADTATFCAQYGSPPERSANCVVVSGKRSGITRHAACMIPATTRADVNGVVRRRLDVRKASFTAMDDAVGLTGMEYGGITPFGLPADWPVLVDTAVAESSAVVVGSGLRRSKLVTPGEVLGELPAAEVVEGLGLT</sequence>
<dbReference type="CDD" id="cd04939">
    <property type="entry name" value="PA2301"/>
    <property type="match status" value="1"/>
</dbReference>
<comment type="caution">
    <text evidence="2">The sequence shown here is derived from an EMBL/GenBank/DDBJ whole genome shotgun (WGS) entry which is preliminary data.</text>
</comment>
<evidence type="ECO:0000313" key="2">
    <source>
        <dbReference type="EMBL" id="MBA8827185.1"/>
    </source>
</evidence>
<dbReference type="InterPro" id="IPR036754">
    <property type="entry name" value="YbaK/aa-tRNA-synt-asso_dom_sf"/>
</dbReference>
<name>A0A839E5P7_9PSEU</name>
<evidence type="ECO:0000259" key="1">
    <source>
        <dbReference type="Pfam" id="PF04073"/>
    </source>
</evidence>
<feature type="domain" description="YbaK/aminoacyl-tRNA synthetase-associated" evidence="1">
    <location>
        <begin position="50"/>
        <end position="169"/>
    </location>
</feature>
<dbReference type="Proteomes" id="UP000569329">
    <property type="component" value="Unassembled WGS sequence"/>
</dbReference>
<accession>A0A839E5P7</accession>
<dbReference type="Gene3D" id="3.90.960.10">
    <property type="entry name" value="YbaK/aminoacyl-tRNA synthetase-associated domain"/>
    <property type="match status" value="1"/>
</dbReference>
<reference evidence="2 3" key="1">
    <citation type="submission" date="2020-07" db="EMBL/GenBank/DDBJ databases">
        <title>Sequencing the genomes of 1000 actinobacteria strains.</title>
        <authorList>
            <person name="Klenk H.-P."/>
        </authorList>
    </citation>
    <scope>NUCLEOTIDE SEQUENCE [LARGE SCALE GENOMIC DNA]</scope>
    <source>
        <strain evidence="2 3">DSM 45975</strain>
    </source>
</reference>
<dbReference type="SUPFAM" id="SSF55826">
    <property type="entry name" value="YbaK/ProRS associated domain"/>
    <property type="match status" value="1"/>
</dbReference>
<keyword evidence="3" id="KW-1185">Reference proteome</keyword>
<proteinExistence type="predicted"/>
<dbReference type="GO" id="GO:0002161">
    <property type="term" value="F:aminoacyl-tRNA deacylase activity"/>
    <property type="evidence" value="ECO:0007669"/>
    <property type="project" value="InterPro"/>
</dbReference>
<evidence type="ECO:0000313" key="3">
    <source>
        <dbReference type="Proteomes" id="UP000569329"/>
    </source>
</evidence>
<gene>
    <name evidence="2" type="ORF">FHX42_004569</name>
</gene>
<dbReference type="InterPro" id="IPR007214">
    <property type="entry name" value="YbaK/aa-tRNA-synth-assoc-dom"/>
</dbReference>
<organism evidence="2 3">
    <name type="scientific">Halosaccharopolyspora lacisalsi</name>
    <dbReference type="NCBI Taxonomy" id="1000566"/>
    <lineage>
        <taxon>Bacteria</taxon>
        <taxon>Bacillati</taxon>
        <taxon>Actinomycetota</taxon>
        <taxon>Actinomycetes</taxon>
        <taxon>Pseudonocardiales</taxon>
        <taxon>Pseudonocardiaceae</taxon>
        <taxon>Halosaccharopolyspora</taxon>
    </lineage>
</organism>